<feature type="transmembrane region" description="Helical" evidence="1">
    <location>
        <begin position="77"/>
        <end position="100"/>
    </location>
</feature>
<evidence type="ECO:0000313" key="3">
    <source>
        <dbReference type="Proteomes" id="UP001370490"/>
    </source>
</evidence>
<sequence length="165" mass="18325">MVLMSVKPGYGSDGSSSILTIRHLLAQLIGDRDDDFSIQLVPKNLKKVSAKFLTTSQKRNIRRQAYLNEVSQRNDSVFFATIGGVVILTPVVILGIAILTGYRLYTVVRCVLALSCKLAVWVMVSVVQEFSRLLKESTAPAITRMSERICMGNRILSVHEPTQIK</sequence>
<comment type="caution">
    <text evidence="2">The sequence shown here is derived from an EMBL/GenBank/DDBJ whole genome shotgun (WGS) entry which is preliminary data.</text>
</comment>
<protein>
    <submittedName>
        <fullName evidence="2">Uncharacterized protein</fullName>
    </submittedName>
</protein>
<accession>A0AAN8USG5</accession>
<gene>
    <name evidence="2" type="ORF">RJ641_015683</name>
</gene>
<dbReference type="PANTHER" id="PTHR36742">
    <property type="entry name" value="MYOSIN-G HEAVY CHAIN-LIKE PROTEIN"/>
    <property type="match status" value="1"/>
</dbReference>
<keyword evidence="1" id="KW-0472">Membrane</keyword>
<proteinExistence type="predicted"/>
<dbReference type="AlphaFoldDB" id="A0AAN8USG5"/>
<dbReference type="Proteomes" id="UP001370490">
    <property type="component" value="Unassembled WGS sequence"/>
</dbReference>
<feature type="transmembrane region" description="Helical" evidence="1">
    <location>
        <begin position="106"/>
        <end position="127"/>
    </location>
</feature>
<dbReference type="GO" id="GO:0009507">
    <property type="term" value="C:chloroplast"/>
    <property type="evidence" value="ECO:0007669"/>
    <property type="project" value="TreeGrafter"/>
</dbReference>
<dbReference type="EMBL" id="JBAMMX010000021">
    <property type="protein sequence ID" value="KAK6919779.1"/>
    <property type="molecule type" value="Genomic_DNA"/>
</dbReference>
<evidence type="ECO:0000313" key="2">
    <source>
        <dbReference type="EMBL" id="KAK6919779.1"/>
    </source>
</evidence>
<evidence type="ECO:0000256" key="1">
    <source>
        <dbReference type="SAM" id="Phobius"/>
    </source>
</evidence>
<reference evidence="2 3" key="1">
    <citation type="submission" date="2023-12" db="EMBL/GenBank/DDBJ databases">
        <title>A high-quality genome assembly for Dillenia turbinata (Dilleniales).</title>
        <authorList>
            <person name="Chanderbali A."/>
        </authorList>
    </citation>
    <scope>NUCLEOTIDE SEQUENCE [LARGE SCALE GENOMIC DNA]</scope>
    <source>
        <strain evidence="2">LSX21</strain>
        <tissue evidence="2">Leaf</tissue>
    </source>
</reference>
<feature type="non-terminal residue" evidence="2">
    <location>
        <position position="165"/>
    </location>
</feature>
<organism evidence="2 3">
    <name type="scientific">Dillenia turbinata</name>
    <dbReference type="NCBI Taxonomy" id="194707"/>
    <lineage>
        <taxon>Eukaryota</taxon>
        <taxon>Viridiplantae</taxon>
        <taxon>Streptophyta</taxon>
        <taxon>Embryophyta</taxon>
        <taxon>Tracheophyta</taxon>
        <taxon>Spermatophyta</taxon>
        <taxon>Magnoliopsida</taxon>
        <taxon>eudicotyledons</taxon>
        <taxon>Gunneridae</taxon>
        <taxon>Pentapetalae</taxon>
        <taxon>Dilleniales</taxon>
        <taxon>Dilleniaceae</taxon>
        <taxon>Dillenia</taxon>
    </lineage>
</organism>
<keyword evidence="1" id="KW-1133">Transmembrane helix</keyword>
<dbReference type="PANTHER" id="PTHR36742:SF1">
    <property type="entry name" value="MYOSIN-G HEAVY CHAIN-LIKE PROTEIN"/>
    <property type="match status" value="1"/>
</dbReference>
<name>A0AAN8USG5_9MAGN</name>
<keyword evidence="3" id="KW-1185">Reference proteome</keyword>
<keyword evidence="1" id="KW-0812">Transmembrane</keyword>